<dbReference type="AlphaFoldDB" id="A0A6A8DCE3"/>
<proteinExistence type="inferred from homology"/>
<evidence type="ECO:0000256" key="8">
    <source>
        <dbReference type="ARBA" id="ARBA00048617"/>
    </source>
</evidence>
<dbReference type="EC" id="4.2.1.75" evidence="3 9"/>
<evidence type="ECO:0000313" key="11">
    <source>
        <dbReference type="EMBL" id="MRH42950.1"/>
    </source>
</evidence>
<dbReference type="EMBL" id="WJNG01000007">
    <property type="protein sequence ID" value="MRH42950.1"/>
    <property type="molecule type" value="Genomic_DNA"/>
</dbReference>
<dbReference type="InterPro" id="IPR036108">
    <property type="entry name" value="4pyrrol_syn_uPrphyn_synt_sf"/>
</dbReference>
<dbReference type="GO" id="GO:0006782">
    <property type="term" value="P:protoporphyrinogen IX biosynthetic process"/>
    <property type="evidence" value="ECO:0007669"/>
    <property type="project" value="UniProtKB-UniRule"/>
</dbReference>
<evidence type="ECO:0000256" key="9">
    <source>
        <dbReference type="RuleBase" id="RU366031"/>
    </source>
</evidence>
<dbReference type="SUPFAM" id="SSF69618">
    <property type="entry name" value="HemD-like"/>
    <property type="match status" value="1"/>
</dbReference>
<dbReference type="InterPro" id="IPR003754">
    <property type="entry name" value="4pyrrol_synth_uPrphyn_synth"/>
</dbReference>
<evidence type="ECO:0000256" key="1">
    <source>
        <dbReference type="ARBA" id="ARBA00004772"/>
    </source>
</evidence>
<keyword evidence="5 9" id="KW-0627">Porphyrin biosynthesis</keyword>
<sequence>MASPLAGKKILVTRSEDQATAFIEKLKEESAIPLVAPLLSFKPRILYENKKIFTKLHDFTWVFFTSANGVKFFFNQLDYWGLSHSVIDKLNTAVVGKKTNDMLREFGFKADFQPENFQGRQMVQEFLQQYSQKERIILFSGNRSNDDIPRELEQNHVFFRKIVIYDTLLNEESRQQLLEYIENDIPDAYTFTSPSTIDAFLELTKVHEERVKSIKMTGLCVCIGTTTENKAIEEGFKHILVPDVFTIEGMTVELTNYFLMKG</sequence>
<dbReference type="OrthoDB" id="9815856at2"/>
<comment type="function">
    <text evidence="6 9">Catalyzes cyclization of the linear tetrapyrrole, hydroxymethylbilane, to the macrocyclic uroporphyrinogen III.</text>
</comment>
<comment type="pathway">
    <text evidence="1 9">Porphyrin-containing compound metabolism; protoporphyrin-IX biosynthesis; coproporphyrinogen-III from 5-aminolevulinate: step 3/4.</text>
</comment>
<dbReference type="Pfam" id="PF02602">
    <property type="entry name" value="HEM4"/>
    <property type="match status" value="1"/>
</dbReference>
<evidence type="ECO:0000256" key="4">
    <source>
        <dbReference type="ARBA" id="ARBA00023239"/>
    </source>
</evidence>
<evidence type="ECO:0000256" key="7">
    <source>
        <dbReference type="ARBA" id="ARBA00040167"/>
    </source>
</evidence>
<dbReference type="Gene3D" id="3.40.50.10090">
    <property type="match status" value="2"/>
</dbReference>
<reference evidence="11" key="1">
    <citation type="submission" date="2019-11" db="EMBL/GenBank/DDBJ databases">
        <authorList>
            <person name="Li J."/>
        </authorList>
    </citation>
    <scope>NUCLEOTIDE SEQUENCE</scope>
    <source>
        <strain evidence="11">B6B</strain>
    </source>
</reference>
<keyword evidence="4 9" id="KW-0456">Lyase</keyword>
<dbReference type="GO" id="GO:0006780">
    <property type="term" value="P:uroporphyrinogen III biosynthetic process"/>
    <property type="evidence" value="ECO:0007669"/>
    <property type="project" value="UniProtKB-UniRule"/>
</dbReference>
<dbReference type="PANTHER" id="PTHR38042:SF1">
    <property type="entry name" value="UROPORPHYRINOGEN-III SYNTHASE, CHLOROPLASTIC"/>
    <property type="match status" value="1"/>
</dbReference>
<comment type="catalytic activity">
    <reaction evidence="8 9">
        <text>hydroxymethylbilane = uroporphyrinogen III + H2O</text>
        <dbReference type="Rhea" id="RHEA:18965"/>
        <dbReference type="ChEBI" id="CHEBI:15377"/>
        <dbReference type="ChEBI" id="CHEBI:57308"/>
        <dbReference type="ChEBI" id="CHEBI:57845"/>
        <dbReference type="EC" id="4.2.1.75"/>
    </reaction>
</comment>
<dbReference type="PANTHER" id="PTHR38042">
    <property type="entry name" value="UROPORPHYRINOGEN-III SYNTHASE, CHLOROPLASTIC"/>
    <property type="match status" value="1"/>
</dbReference>
<evidence type="ECO:0000256" key="6">
    <source>
        <dbReference type="ARBA" id="ARBA00037589"/>
    </source>
</evidence>
<dbReference type="CDD" id="cd06578">
    <property type="entry name" value="HemD"/>
    <property type="match status" value="1"/>
</dbReference>
<feature type="domain" description="Tetrapyrrole biosynthesis uroporphyrinogen III synthase" evidence="10">
    <location>
        <begin position="22"/>
        <end position="251"/>
    </location>
</feature>
<protein>
    <recommendedName>
        <fullName evidence="7 9">Uroporphyrinogen-III synthase</fullName>
        <ecNumber evidence="3 9">4.2.1.75</ecNumber>
    </recommendedName>
</protein>
<dbReference type="GO" id="GO:0004852">
    <property type="term" value="F:uroporphyrinogen-III synthase activity"/>
    <property type="evidence" value="ECO:0007669"/>
    <property type="project" value="UniProtKB-UniRule"/>
</dbReference>
<comment type="caution">
    <text evidence="11">The sequence shown here is derived from an EMBL/GenBank/DDBJ whole genome shotgun (WGS) entry which is preliminary data.</text>
</comment>
<accession>A0A6A8DCE3</accession>
<evidence type="ECO:0000313" key="12">
    <source>
        <dbReference type="Proteomes" id="UP000799092"/>
    </source>
</evidence>
<organism evidence="11 12">
    <name type="scientific">Aquibacillus halophilus</name>
    <dbReference type="NCBI Taxonomy" id="930132"/>
    <lineage>
        <taxon>Bacteria</taxon>
        <taxon>Bacillati</taxon>
        <taxon>Bacillota</taxon>
        <taxon>Bacilli</taxon>
        <taxon>Bacillales</taxon>
        <taxon>Bacillaceae</taxon>
        <taxon>Aquibacillus</taxon>
    </lineage>
</organism>
<evidence type="ECO:0000256" key="2">
    <source>
        <dbReference type="ARBA" id="ARBA00008133"/>
    </source>
</evidence>
<name>A0A6A8DCE3_9BACI</name>
<dbReference type="UniPathway" id="UPA00251">
    <property type="reaction ID" value="UER00320"/>
</dbReference>
<dbReference type="Proteomes" id="UP000799092">
    <property type="component" value="Unassembled WGS sequence"/>
</dbReference>
<dbReference type="InterPro" id="IPR039793">
    <property type="entry name" value="UROS/Hem4"/>
</dbReference>
<evidence type="ECO:0000256" key="3">
    <source>
        <dbReference type="ARBA" id="ARBA00013109"/>
    </source>
</evidence>
<keyword evidence="12" id="KW-1185">Reference proteome</keyword>
<evidence type="ECO:0000256" key="5">
    <source>
        <dbReference type="ARBA" id="ARBA00023244"/>
    </source>
</evidence>
<comment type="similarity">
    <text evidence="2 9">Belongs to the uroporphyrinogen-III synthase family.</text>
</comment>
<evidence type="ECO:0000259" key="10">
    <source>
        <dbReference type="Pfam" id="PF02602"/>
    </source>
</evidence>
<dbReference type="RefSeq" id="WP_153736594.1">
    <property type="nucleotide sequence ID" value="NZ_WJNG01000007.1"/>
</dbReference>
<gene>
    <name evidence="11" type="ORF">GH741_09660</name>
</gene>